<keyword evidence="2" id="KW-1185">Reference proteome</keyword>
<reference evidence="1 2" key="1">
    <citation type="submission" date="2011-08" db="EMBL/GenBank/DDBJ databases">
        <authorList>
            <person name="Liu Z.J."/>
            <person name="Shi F.L."/>
            <person name="Lu J.Q."/>
            <person name="Li M."/>
            <person name="Wang Z.L."/>
        </authorList>
    </citation>
    <scope>NUCLEOTIDE SEQUENCE [LARGE SCALE GENOMIC DNA]</scope>
    <source>
        <strain evidence="1 2">USNM 41457</strain>
    </source>
</reference>
<reference evidence="2" key="2">
    <citation type="submission" date="2015-07" db="EMBL/GenBank/DDBJ databases">
        <title>Contrasting host-pathogen interactions and genome evolution in two generalist and specialist microsporidian pathogens of mosquitoes.</title>
        <authorList>
            <consortium name="The Broad Institute Genomics Platform"/>
            <consortium name="The Broad Institute Genome Sequencing Center for Infectious Disease"/>
            <person name="Cuomo C.A."/>
            <person name="Sanscrainte N.D."/>
            <person name="Goldberg J.M."/>
            <person name="Heiman D."/>
            <person name="Young S."/>
            <person name="Zeng Q."/>
            <person name="Becnel J.J."/>
            <person name="Birren B.W."/>
        </authorList>
    </citation>
    <scope>NUCLEOTIDE SEQUENCE [LARGE SCALE GENOMIC DNA]</scope>
    <source>
        <strain evidence="2">USNM 41457</strain>
    </source>
</reference>
<dbReference type="HOGENOM" id="CLU_1796445_0_0_1"/>
<sequence>MNLDYGVKKSYKNFFIYTITTFIKILNASLYSDIEEPIHVEEEPFHDINLIHEAANRHDGTLVHGNPPDPFWRHFYDRNELFYDDQHFPHLNSDLSETIIYPENHHDGRINFKRCHRDPFSGNRHCHIGHFHRKRRIMRYFDKI</sequence>
<proteinExistence type="predicted"/>
<dbReference type="AlphaFoldDB" id="J9DP70"/>
<protein>
    <submittedName>
        <fullName evidence="1">Uncharacterized protein</fullName>
    </submittedName>
</protein>
<dbReference type="EMBL" id="AFBI03000044">
    <property type="protein sequence ID" value="EJW03132.1"/>
    <property type="molecule type" value="Genomic_DNA"/>
</dbReference>
<gene>
    <name evidence="1" type="ORF">EDEG_02491</name>
</gene>
<name>J9DP70_EDHAE</name>
<accession>J9DP70</accession>
<evidence type="ECO:0000313" key="2">
    <source>
        <dbReference type="Proteomes" id="UP000003163"/>
    </source>
</evidence>
<dbReference type="VEuPathDB" id="MicrosporidiaDB:EDEG_02491"/>
<dbReference type="InParanoid" id="J9DP70"/>
<dbReference type="Proteomes" id="UP000003163">
    <property type="component" value="Unassembled WGS sequence"/>
</dbReference>
<evidence type="ECO:0000313" key="1">
    <source>
        <dbReference type="EMBL" id="EJW03132.1"/>
    </source>
</evidence>
<organism evidence="1 2">
    <name type="scientific">Edhazardia aedis (strain USNM 41457)</name>
    <name type="common">Microsporidian parasite</name>
    <dbReference type="NCBI Taxonomy" id="1003232"/>
    <lineage>
        <taxon>Eukaryota</taxon>
        <taxon>Fungi</taxon>
        <taxon>Fungi incertae sedis</taxon>
        <taxon>Microsporidia</taxon>
        <taxon>Edhazardia</taxon>
    </lineage>
</organism>
<comment type="caution">
    <text evidence="1">The sequence shown here is derived from an EMBL/GenBank/DDBJ whole genome shotgun (WGS) entry which is preliminary data.</text>
</comment>